<comment type="similarity">
    <text evidence="1">Belongs to the 'GDSL' lipolytic enzyme family.</text>
</comment>
<dbReference type="CDD" id="cd01837">
    <property type="entry name" value="SGNH_plant_lipase_like"/>
    <property type="match status" value="1"/>
</dbReference>
<evidence type="ECO:0000256" key="3">
    <source>
        <dbReference type="ARBA" id="ARBA00022801"/>
    </source>
</evidence>
<reference evidence="5 6" key="1">
    <citation type="submission" date="2023-01" db="EMBL/GenBank/DDBJ databases">
        <authorList>
            <person name="Kreplak J."/>
        </authorList>
    </citation>
    <scope>NUCLEOTIDE SEQUENCE [LARGE SCALE GENOMIC DNA]</scope>
</reference>
<dbReference type="GO" id="GO:0016788">
    <property type="term" value="F:hydrolase activity, acting on ester bonds"/>
    <property type="evidence" value="ECO:0007669"/>
    <property type="project" value="InterPro"/>
</dbReference>
<protein>
    <recommendedName>
        <fullName evidence="7">GDSL esterase/lipase</fullName>
    </recommendedName>
</protein>
<dbReference type="EMBL" id="OX451736">
    <property type="protein sequence ID" value="CAI8591039.1"/>
    <property type="molecule type" value="Genomic_DNA"/>
</dbReference>
<organism evidence="5 6">
    <name type="scientific">Vicia faba</name>
    <name type="common">Broad bean</name>
    <name type="synonym">Faba vulgaris</name>
    <dbReference type="NCBI Taxonomy" id="3906"/>
    <lineage>
        <taxon>Eukaryota</taxon>
        <taxon>Viridiplantae</taxon>
        <taxon>Streptophyta</taxon>
        <taxon>Embryophyta</taxon>
        <taxon>Tracheophyta</taxon>
        <taxon>Spermatophyta</taxon>
        <taxon>Magnoliopsida</taxon>
        <taxon>eudicotyledons</taxon>
        <taxon>Gunneridae</taxon>
        <taxon>Pentapetalae</taxon>
        <taxon>rosids</taxon>
        <taxon>fabids</taxon>
        <taxon>Fabales</taxon>
        <taxon>Fabaceae</taxon>
        <taxon>Papilionoideae</taxon>
        <taxon>50 kb inversion clade</taxon>
        <taxon>NPAAA clade</taxon>
        <taxon>Hologalegina</taxon>
        <taxon>IRL clade</taxon>
        <taxon>Fabeae</taxon>
        <taxon>Vicia</taxon>
    </lineage>
</organism>
<keyword evidence="2" id="KW-0732">Signal</keyword>
<keyword evidence="3" id="KW-0378">Hydrolase</keyword>
<accession>A0AAV0Z2M8</accession>
<evidence type="ECO:0008006" key="7">
    <source>
        <dbReference type="Google" id="ProtNLM"/>
    </source>
</evidence>
<keyword evidence="6" id="KW-1185">Reference proteome</keyword>
<evidence type="ECO:0000256" key="2">
    <source>
        <dbReference type="ARBA" id="ARBA00022729"/>
    </source>
</evidence>
<gene>
    <name evidence="5" type="ORF">VFH_I469560</name>
</gene>
<sequence>MPKGWCNTILSQSLMAVASKQRWSTMTLLLLFLVIAASAPLFTAAACPSYSSIFSFGDSLADTGNLFYSSSELSNHCFFPPYGQSYFHHPSNRCSDGRLIIDFIAELLGIPMVKPYLGIKNGVLEDNAAKDGVNFAVIGATALDVSYFEERDVKVGTNYSLTVQLSWFKELLSTLCNSSKSCHDILKNSLFLVGEIGGNDFNYPLFTRKSIEEVKTYVPDVINAITSSIDELIDLGACTLMVPGNFPLGCNAIYLTKYETKDSNQYDSFGCLKWLNEFAEFYNQKLNDEIHRLREIYPHANIIYADYYNAALPLYQYPSKFGFLGLKACCGKGGSYNFNGSEPCGKQGVVACDDPSQYIGWDGIHLTEAAYRVVADGLINGPYSLPQFSNLCSMNVSYGYLNS</sequence>
<dbReference type="InterPro" id="IPR035669">
    <property type="entry name" value="SGNH_plant_lipase-like"/>
</dbReference>
<dbReference type="Proteomes" id="UP001157006">
    <property type="component" value="Chromosome 1L"/>
</dbReference>
<dbReference type="InterPro" id="IPR001087">
    <property type="entry name" value="GDSL"/>
</dbReference>
<evidence type="ECO:0000313" key="5">
    <source>
        <dbReference type="EMBL" id="CAI8591039.1"/>
    </source>
</evidence>
<dbReference type="AlphaFoldDB" id="A0AAV0Z2M8"/>
<keyword evidence="4" id="KW-0325">Glycoprotein</keyword>
<name>A0AAV0Z2M8_VICFA</name>
<dbReference type="Gene3D" id="3.40.50.1110">
    <property type="entry name" value="SGNH hydrolase"/>
    <property type="match status" value="1"/>
</dbReference>
<dbReference type="PANTHER" id="PTHR22835:SF670">
    <property type="entry name" value="GDSL-LIKE LIPASE_ACYLHYDROLASE"/>
    <property type="match status" value="1"/>
</dbReference>
<dbReference type="Pfam" id="PF00657">
    <property type="entry name" value="Lipase_GDSL"/>
    <property type="match status" value="1"/>
</dbReference>
<evidence type="ECO:0000313" key="6">
    <source>
        <dbReference type="Proteomes" id="UP001157006"/>
    </source>
</evidence>
<proteinExistence type="inferred from homology"/>
<dbReference type="PANTHER" id="PTHR22835">
    <property type="entry name" value="ZINC FINGER FYVE DOMAIN CONTAINING PROTEIN"/>
    <property type="match status" value="1"/>
</dbReference>
<dbReference type="SUPFAM" id="SSF52266">
    <property type="entry name" value="SGNH hydrolase"/>
    <property type="match status" value="1"/>
</dbReference>
<dbReference type="InterPro" id="IPR036514">
    <property type="entry name" value="SGNH_hydro_sf"/>
</dbReference>
<evidence type="ECO:0000256" key="4">
    <source>
        <dbReference type="ARBA" id="ARBA00023180"/>
    </source>
</evidence>
<evidence type="ECO:0000256" key="1">
    <source>
        <dbReference type="ARBA" id="ARBA00008668"/>
    </source>
</evidence>